<dbReference type="EMBL" id="JACHJJ010000045">
    <property type="protein sequence ID" value="MBB5967988.1"/>
    <property type="molecule type" value="Genomic_DNA"/>
</dbReference>
<dbReference type="SUPFAM" id="SSF53335">
    <property type="entry name" value="S-adenosyl-L-methionine-dependent methyltransferases"/>
    <property type="match status" value="1"/>
</dbReference>
<evidence type="ECO:0000259" key="1">
    <source>
        <dbReference type="Pfam" id="PF08242"/>
    </source>
</evidence>
<dbReference type="AlphaFoldDB" id="A0A841DI54"/>
<sequence length="238" mass="25899">MVDQYERSAEFIDVMMAPRWPALGPVLAEALREVPGPVVDVGAGGGHGTRAIANALPDAEIVAVEPSPALRSVLLARVNDDPRLRDRVTVLPEGLLEAELPDRLGALVAMNVIGHFDPAGRNRIWESLAGRLLPGGRAVLNLQPPAEAVAVPEFRAVEVRIGRRVYEGWGRAEPAGPDRLTWHMTYRTHQDGKPVGEVGVSYDWWLLTEERLVGELEVYGLVPSRTGPAEAGMYVIAR</sequence>
<evidence type="ECO:0000313" key="2">
    <source>
        <dbReference type="EMBL" id="MBB5967988.1"/>
    </source>
</evidence>
<feature type="domain" description="Methyltransferase type 12" evidence="1">
    <location>
        <begin position="39"/>
        <end position="137"/>
    </location>
</feature>
<dbReference type="InterPro" id="IPR013217">
    <property type="entry name" value="Methyltransf_12"/>
</dbReference>
<dbReference type="CDD" id="cd02440">
    <property type="entry name" value="AdoMet_MTases"/>
    <property type="match status" value="1"/>
</dbReference>
<dbReference type="InterPro" id="IPR029063">
    <property type="entry name" value="SAM-dependent_MTases_sf"/>
</dbReference>
<gene>
    <name evidence="2" type="ORF">FHS22_007306</name>
</gene>
<dbReference type="Proteomes" id="UP000562352">
    <property type="component" value="Unassembled WGS sequence"/>
</dbReference>
<name>A0A841DI54_PLAVE</name>
<dbReference type="RefSeq" id="WP_338048116.1">
    <property type="nucleotide sequence ID" value="NZ_BAAAWZ010000001.1"/>
</dbReference>
<keyword evidence="2" id="KW-0808">Transferase</keyword>
<evidence type="ECO:0000313" key="3">
    <source>
        <dbReference type="Proteomes" id="UP000562352"/>
    </source>
</evidence>
<keyword evidence="2" id="KW-0489">Methyltransferase</keyword>
<keyword evidence="3" id="KW-1185">Reference proteome</keyword>
<proteinExistence type="predicted"/>
<organism evidence="2 3">
    <name type="scientific">Planomonospora venezuelensis</name>
    <dbReference type="NCBI Taxonomy" id="1999"/>
    <lineage>
        <taxon>Bacteria</taxon>
        <taxon>Bacillati</taxon>
        <taxon>Actinomycetota</taxon>
        <taxon>Actinomycetes</taxon>
        <taxon>Streptosporangiales</taxon>
        <taxon>Streptosporangiaceae</taxon>
        <taxon>Planomonospora</taxon>
    </lineage>
</organism>
<protein>
    <submittedName>
        <fullName evidence="2">SAM-dependent methyltransferase</fullName>
    </submittedName>
</protein>
<comment type="caution">
    <text evidence="2">The sequence shown here is derived from an EMBL/GenBank/DDBJ whole genome shotgun (WGS) entry which is preliminary data.</text>
</comment>
<reference evidence="2 3" key="1">
    <citation type="submission" date="2020-08" db="EMBL/GenBank/DDBJ databases">
        <title>Genomic Encyclopedia of Type Strains, Phase III (KMG-III): the genomes of soil and plant-associated and newly described type strains.</title>
        <authorList>
            <person name="Whitman W."/>
        </authorList>
    </citation>
    <scope>NUCLEOTIDE SEQUENCE [LARGE SCALE GENOMIC DNA]</scope>
    <source>
        <strain evidence="2 3">CECT 3303</strain>
    </source>
</reference>
<accession>A0A841DI54</accession>
<dbReference type="GO" id="GO:0032259">
    <property type="term" value="P:methylation"/>
    <property type="evidence" value="ECO:0007669"/>
    <property type="project" value="UniProtKB-KW"/>
</dbReference>
<dbReference type="Gene3D" id="3.40.50.150">
    <property type="entry name" value="Vaccinia Virus protein VP39"/>
    <property type="match status" value="1"/>
</dbReference>
<dbReference type="GO" id="GO:0008168">
    <property type="term" value="F:methyltransferase activity"/>
    <property type="evidence" value="ECO:0007669"/>
    <property type="project" value="UniProtKB-KW"/>
</dbReference>
<dbReference type="Pfam" id="PF08242">
    <property type="entry name" value="Methyltransf_12"/>
    <property type="match status" value="1"/>
</dbReference>